<evidence type="ECO:0000256" key="5">
    <source>
        <dbReference type="PIRSR" id="PIRSR000350-2"/>
    </source>
</evidence>
<keyword evidence="3 6" id="KW-0274">FAD</keyword>
<dbReference type="Pfam" id="PF07992">
    <property type="entry name" value="Pyr_redox_2"/>
    <property type="match status" value="1"/>
</dbReference>
<dbReference type="AlphaFoldDB" id="A0AA38VJ32"/>
<feature type="active site" description="Proton acceptor" evidence="5">
    <location>
        <position position="474"/>
    </location>
</feature>
<reference evidence="10" key="1">
    <citation type="submission" date="2022-07" db="EMBL/GenBank/DDBJ databases">
        <title>Fungi with potential for degradation of polypropylene.</title>
        <authorList>
            <person name="Gostincar C."/>
        </authorList>
    </citation>
    <scope>NUCLEOTIDE SEQUENCE</scope>
    <source>
        <strain evidence="10">EXF-13308</strain>
    </source>
</reference>
<keyword evidence="4" id="KW-0560">Oxidoreductase</keyword>
<comment type="similarity">
    <text evidence="1">Belongs to the class-I pyridine nucleotide-disulfide oxidoreductase family.</text>
</comment>
<dbReference type="InterPro" id="IPR001100">
    <property type="entry name" value="Pyr_nuc-diS_OxRdtase"/>
</dbReference>
<accession>A0AA38VJ32</accession>
<evidence type="ECO:0000259" key="9">
    <source>
        <dbReference type="Pfam" id="PF07992"/>
    </source>
</evidence>
<evidence type="ECO:0000313" key="11">
    <source>
        <dbReference type="Proteomes" id="UP001174694"/>
    </source>
</evidence>
<dbReference type="EMBL" id="JANBVO010000043">
    <property type="protein sequence ID" value="KAJ9134471.1"/>
    <property type="molecule type" value="Genomic_DNA"/>
</dbReference>
<dbReference type="SUPFAM" id="SSF51905">
    <property type="entry name" value="FAD/NAD(P)-binding domain"/>
    <property type="match status" value="1"/>
</dbReference>
<dbReference type="GO" id="GO:0050660">
    <property type="term" value="F:flavin adenine dinucleotide binding"/>
    <property type="evidence" value="ECO:0007669"/>
    <property type="project" value="TreeGrafter"/>
</dbReference>
<dbReference type="GO" id="GO:0005759">
    <property type="term" value="C:mitochondrial matrix"/>
    <property type="evidence" value="ECO:0007669"/>
    <property type="project" value="UniProtKB-ARBA"/>
</dbReference>
<gene>
    <name evidence="10" type="ORF">NKR23_g10160</name>
</gene>
<dbReference type="FunFam" id="3.30.390.30:FF:000001">
    <property type="entry name" value="Dihydrolipoyl dehydrogenase"/>
    <property type="match status" value="1"/>
</dbReference>
<comment type="cofactor">
    <cofactor evidence="6">
        <name>FAD</name>
        <dbReference type="ChEBI" id="CHEBI:57692"/>
    </cofactor>
    <text evidence="6">Binds 1 FAD per subunit.</text>
</comment>
<dbReference type="GO" id="GO:0003955">
    <property type="term" value="F:NAD(P)H dehydrogenase (quinone) activity"/>
    <property type="evidence" value="ECO:0007669"/>
    <property type="project" value="TreeGrafter"/>
</dbReference>
<feature type="binding site" evidence="6">
    <location>
        <position position="53"/>
    </location>
    <ligand>
        <name>FAD</name>
        <dbReference type="ChEBI" id="CHEBI:57692"/>
    </ligand>
</feature>
<dbReference type="PRINTS" id="PR00411">
    <property type="entry name" value="PNDRDTASEI"/>
</dbReference>
<dbReference type="PANTHER" id="PTHR43014">
    <property type="entry name" value="MERCURIC REDUCTASE"/>
    <property type="match status" value="1"/>
</dbReference>
<proteinExistence type="inferred from homology"/>
<name>A0AA38VJ32_9PEZI</name>
<evidence type="ECO:0000256" key="2">
    <source>
        <dbReference type="ARBA" id="ARBA00022630"/>
    </source>
</evidence>
<feature type="domain" description="Pyridine nucleotide-disulphide oxidoreductase dimerisation" evidence="8">
    <location>
        <begin position="376"/>
        <end position="482"/>
    </location>
</feature>
<keyword evidence="11" id="KW-1185">Reference proteome</keyword>
<evidence type="ECO:0000256" key="6">
    <source>
        <dbReference type="PIRSR" id="PIRSR000350-3"/>
    </source>
</evidence>
<feature type="binding site" evidence="6">
    <location>
        <position position="289"/>
    </location>
    <ligand>
        <name>NAD(+)</name>
        <dbReference type="ChEBI" id="CHEBI:57540"/>
    </ligand>
</feature>
<dbReference type="Gene3D" id="3.30.390.30">
    <property type="match status" value="1"/>
</dbReference>
<evidence type="ECO:0000256" key="7">
    <source>
        <dbReference type="PIRSR" id="PIRSR000350-4"/>
    </source>
</evidence>
<dbReference type="InterPro" id="IPR036188">
    <property type="entry name" value="FAD/NAD-bd_sf"/>
</dbReference>
<dbReference type="Proteomes" id="UP001174694">
    <property type="component" value="Unassembled WGS sequence"/>
</dbReference>
<dbReference type="InterPro" id="IPR004099">
    <property type="entry name" value="Pyr_nucl-diS_OxRdtase_dimer"/>
</dbReference>
<protein>
    <submittedName>
        <fullName evidence="10">FAD/NAD(P)-binding domain-containing protein</fullName>
    </submittedName>
</protein>
<feature type="domain" description="FAD/NAD(P)-binding" evidence="9">
    <location>
        <begin position="7"/>
        <end position="341"/>
    </location>
</feature>
<feature type="disulfide bond" description="Redox-active" evidence="7">
    <location>
        <begin position="44"/>
        <end position="49"/>
    </location>
</feature>
<evidence type="ECO:0000256" key="1">
    <source>
        <dbReference type="ARBA" id="ARBA00007532"/>
    </source>
</evidence>
<organism evidence="10 11">
    <name type="scientific">Pleurostoma richardsiae</name>
    <dbReference type="NCBI Taxonomy" id="41990"/>
    <lineage>
        <taxon>Eukaryota</taxon>
        <taxon>Fungi</taxon>
        <taxon>Dikarya</taxon>
        <taxon>Ascomycota</taxon>
        <taxon>Pezizomycotina</taxon>
        <taxon>Sordariomycetes</taxon>
        <taxon>Sordariomycetidae</taxon>
        <taxon>Calosphaeriales</taxon>
        <taxon>Pleurostomataceae</taxon>
        <taxon>Pleurostoma</taxon>
    </lineage>
</organism>
<evidence type="ECO:0000259" key="8">
    <source>
        <dbReference type="Pfam" id="PF02852"/>
    </source>
</evidence>
<dbReference type="PRINTS" id="PR00368">
    <property type="entry name" value="FADPNR"/>
</dbReference>
<dbReference type="InterPro" id="IPR016156">
    <property type="entry name" value="FAD/NAD-linked_Rdtase_dimer_sf"/>
</dbReference>
<comment type="caution">
    <text evidence="10">The sequence shown here is derived from an EMBL/GenBank/DDBJ whole genome shotgun (WGS) entry which is preliminary data.</text>
</comment>
<dbReference type="Pfam" id="PF02852">
    <property type="entry name" value="Pyr_redox_dim"/>
    <property type="match status" value="1"/>
</dbReference>
<evidence type="ECO:0000313" key="10">
    <source>
        <dbReference type="EMBL" id="KAJ9134471.1"/>
    </source>
</evidence>
<keyword evidence="6" id="KW-0547">Nucleotide-binding</keyword>
<dbReference type="SUPFAM" id="SSF55424">
    <property type="entry name" value="FAD/NAD-linked reductases, dimerisation (C-terminal) domain"/>
    <property type="match status" value="1"/>
</dbReference>
<sequence>MASAAHYDAIIVGSGQCGTPLASAFASAGRKTAIIDRAHIGGTCVNEGCTPTKTMIASGRVAYLARRGADYGVRFSSPAAPSPGDSVQVDMATIRRRKRDIVASFSGGSEARLRKNGVDILNGEARFTAPKTLAVQMNDGGAEKTVTGDVIVLNVGLRPSRPELEGLDTVAKERVLDSTSIMELSEVPKHLIVLGGGYIGLEFGQLFRRLGAEVTIVQRAGQLAPKEDADVAQCLLDILKEDGVDVHLSSRAISIASGSDGHLPLTLEIQPESGSSISVRGSHILLATGRIPNTDTLGLDIAGVKTTPKGHYIVDDQLATSAPGIYGLGDAHGGPAFTHISYDDFRIIRANLIPSAVPPTTPVMATTAASKSRNLVPYVMYTDPQLGHVGLHEADLKATGRKIKVAKMPMSYVARALETDETRGMMKAAVDAETGEILGFTCLGLEGGEVMAVMQTAIMGGVKWWDLEAAVWAHPSLAESLNNLWGLLE</sequence>
<feature type="binding site" evidence="6">
    <location>
        <position position="330"/>
    </location>
    <ligand>
        <name>FAD</name>
        <dbReference type="ChEBI" id="CHEBI:57692"/>
    </ligand>
</feature>
<evidence type="ECO:0000256" key="4">
    <source>
        <dbReference type="ARBA" id="ARBA00023002"/>
    </source>
</evidence>
<keyword evidence="6" id="KW-0520">NAD</keyword>
<dbReference type="InterPro" id="IPR023753">
    <property type="entry name" value="FAD/NAD-binding_dom"/>
</dbReference>
<feature type="binding site" evidence="6">
    <location>
        <begin position="195"/>
        <end position="202"/>
    </location>
    <ligand>
        <name>NAD(+)</name>
        <dbReference type="ChEBI" id="CHEBI:57540"/>
    </ligand>
</feature>
<keyword evidence="2" id="KW-0285">Flavoprotein</keyword>
<evidence type="ECO:0000256" key="3">
    <source>
        <dbReference type="ARBA" id="ARBA00022827"/>
    </source>
</evidence>
<dbReference type="PANTHER" id="PTHR43014:SF2">
    <property type="entry name" value="MERCURIC REDUCTASE"/>
    <property type="match status" value="1"/>
</dbReference>
<dbReference type="Gene3D" id="3.50.50.60">
    <property type="entry name" value="FAD/NAD(P)-binding domain"/>
    <property type="match status" value="2"/>
</dbReference>
<dbReference type="PIRSF" id="PIRSF000350">
    <property type="entry name" value="Mercury_reductase_MerA"/>
    <property type="match status" value="1"/>
</dbReference>